<evidence type="ECO:0000256" key="1">
    <source>
        <dbReference type="ARBA" id="ARBA00022793"/>
    </source>
</evidence>
<proteinExistence type="predicted"/>
<name>A0ABY3L9G8_9GAMM</name>
<keyword evidence="1" id="KW-0210">Decarboxylase</keyword>
<dbReference type="InterPro" id="IPR029061">
    <property type="entry name" value="THDP-binding"/>
</dbReference>
<dbReference type="SUPFAM" id="SSF52518">
    <property type="entry name" value="Thiamin diphosphate-binding fold (THDP-binding)"/>
    <property type="match status" value="1"/>
</dbReference>
<dbReference type="PANTHER" id="PTHR42818">
    <property type="entry name" value="SULFOPYRUVATE DECARBOXYLASE SUBUNIT ALPHA"/>
    <property type="match status" value="1"/>
</dbReference>
<reference evidence="3 4" key="1">
    <citation type="submission" date="2018-10" db="EMBL/GenBank/DDBJ databases">
        <title>Draft genome sequence of Pantoea vagans isolated from corpses of the sugarcane aphid Melanaphis sacchari Zehntner.</title>
        <authorList>
            <person name="Toledo E."/>
            <person name="Pena G."/>
            <person name="Lozano L."/>
        </authorList>
    </citation>
    <scope>NUCLEOTIDE SEQUENCE [LARGE SCALE GENOMIC DNA]</scope>
    <source>
        <strain evidence="3 4">ET-90</strain>
    </source>
</reference>
<dbReference type="EMBL" id="RCNL01000017">
    <property type="protein sequence ID" value="TXL74221.1"/>
    <property type="molecule type" value="Genomic_DNA"/>
</dbReference>
<keyword evidence="4" id="KW-1185">Reference proteome</keyword>
<dbReference type="InterPro" id="IPR051818">
    <property type="entry name" value="TPP_dependent_decarboxylase"/>
</dbReference>
<evidence type="ECO:0008006" key="5">
    <source>
        <dbReference type="Google" id="ProtNLM"/>
    </source>
</evidence>
<dbReference type="Proteomes" id="UP000426772">
    <property type="component" value="Unassembled WGS sequence"/>
</dbReference>
<protein>
    <recommendedName>
        <fullName evidence="5">Sulfopyruvate decarboxylase subunit alpha</fullName>
    </recommendedName>
</protein>
<sequence length="174" mass="18708">MNPNVEIDMLTTPDDRARLLMSTLREVNVTSKVGTPCGILAKLWITGASDPDSPLITLSREDTALAYAAGQSLAGEFPVVLMQNSGFGNCVNIMASLICPYDLQVILIVSLRGTANDTTPENTAMGSITENLLKAWNIPVKILADVSDRLLVKDIATRGPTAILISPEYFGWCP</sequence>
<keyword evidence="2" id="KW-0456">Lyase</keyword>
<evidence type="ECO:0000256" key="2">
    <source>
        <dbReference type="ARBA" id="ARBA00023239"/>
    </source>
</evidence>
<evidence type="ECO:0000313" key="4">
    <source>
        <dbReference type="Proteomes" id="UP000426772"/>
    </source>
</evidence>
<dbReference type="RefSeq" id="WP_147790127.1">
    <property type="nucleotide sequence ID" value="NZ_RCNL01000017.1"/>
</dbReference>
<comment type="caution">
    <text evidence="3">The sequence shown here is derived from an EMBL/GenBank/DDBJ whole genome shotgun (WGS) entry which is preliminary data.</text>
</comment>
<evidence type="ECO:0000313" key="3">
    <source>
        <dbReference type="EMBL" id="TXL74221.1"/>
    </source>
</evidence>
<dbReference type="PANTHER" id="PTHR42818:SF1">
    <property type="entry name" value="SULFOPYRUVATE DECARBOXYLASE"/>
    <property type="match status" value="1"/>
</dbReference>
<accession>A0ABY3L9G8</accession>
<gene>
    <name evidence="3" type="ORF">D9O29_22970</name>
</gene>
<organism evidence="3 4">
    <name type="scientific">Pantoea vagans</name>
    <dbReference type="NCBI Taxonomy" id="470934"/>
    <lineage>
        <taxon>Bacteria</taxon>
        <taxon>Pseudomonadati</taxon>
        <taxon>Pseudomonadota</taxon>
        <taxon>Gammaproteobacteria</taxon>
        <taxon>Enterobacterales</taxon>
        <taxon>Erwiniaceae</taxon>
        <taxon>Pantoea</taxon>
    </lineage>
</organism>